<evidence type="ECO:0000256" key="4">
    <source>
        <dbReference type="ARBA" id="ARBA00022448"/>
    </source>
</evidence>
<dbReference type="RefSeq" id="XP_066827186.1">
    <property type="nucleotide sequence ID" value="XM_066972483.1"/>
</dbReference>
<dbReference type="PANTHER" id="PTHR10997:SF8">
    <property type="entry name" value="EXPORTIN-2"/>
    <property type="match status" value="1"/>
</dbReference>
<organism evidence="9 10">
    <name type="scientific">Lodderomyces beijingensis</name>
    <dbReference type="NCBI Taxonomy" id="1775926"/>
    <lineage>
        <taxon>Eukaryota</taxon>
        <taxon>Fungi</taxon>
        <taxon>Dikarya</taxon>
        <taxon>Ascomycota</taxon>
        <taxon>Saccharomycotina</taxon>
        <taxon>Pichiomycetes</taxon>
        <taxon>Debaryomycetaceae</taxon>
        <taxon>Candida/Lodderomyces clade</taxon>
        <taxon>Lodderomyces</taxon>
    </lineage>
</organism>
<dbReference type="Proteomes" id="UP001497383">
    <property type="component" value="Chromosome 1"/>
</dbReference>
<dbReference type="InterPro" id="IPR011989">
    <property type="entry name" value="ARM-like"/>
</dbReference>
<evidence type="ECO:0000256" key="2">
    <source>
        <dbReference type="ARBA" id="ARBA00004496"/>
    </source>
</evidence>
<evidence type="ECO:0000256" key="5">
    <source>
        <dbReference type="ARBA" id="ARBA00022490"/>
    </source>
</evidence>
<feature type="domain" description="Importin N-terminal" evidence="8">
    <location>
        <begin position="26"/>
        <end position="100"/>
    </location>
</feature>
<dbReference type="GeneID" id="92205444"/>
<reference evidence="9 10" key="1">
    <citation type="submission" date="2024-03" db="EMBL/GenBank/DDBJ databases">
        <authorList>
            <person name="Brejova B."/>
        </authorList>
    </citation>
    <scope>NUCLEOTIDE SEQUENCE [LARGE SCALE GENOMIC DNA]</scope>
    <source>
        <strain evidence="9 10">CBS 14171</strain>
    </source>
</reference>
<evidence type="ECO:0000259" key="8">
    <source>
        <dbReference type="PROSITE" id="PS50166"/>
    </source>
</evidence>
<accession>A0ABP0ZCW4</accession>
<dbReference type="InterPro" id="IPR001494">
    <property type="entry name" value="Importin-beta_N"/>
</dbReference>
<dbReference type="Gene3D" id="1.25.10.10">
    <property type="entry name" value="Leucine-rich Repeat Variant"/>
    <property type="match status" value="1"/>
</dbReference>
<dbReference type="Pfam" id="PF03810">
    <property type="entry name" value="IBN_N"/>
    <property type="match status" value="1"/>
</dbReference>
<evidence type="ECO:0000313" key="10">
    <source>
        <dbReference type="Proteomes" id="UP001497383"/>
    </source>
</evidence>
<evidence type="ECO:0000256" key="3">
    <source>
        <dbReference type="ARBA" id="ARBA00008669"/>
    </source>
</evidence>
<gene>
    <name evidence="9" type="ORF">LODBEIA_P02480</name>
</gene>
<dbReference type="SUPFAM" id="SSF48371">
    <property type="entry name" value="ARM repeat"/>
    <property type="match status" value="1"/>
</dbReference>
<name>A0ABP0ZCW4_9ASCO</name>
<comment type="similarity">
    <text evidence="3">Belongs to the XPO2/CSE1 family.</text>
</comment>
<dbReference type="Pfam" id="PF03378">
    <property type="entry name" value="CAS_CSE1"/>
    <property type="match status" value="1"/>
</dbReference>
<sequence>MSCQNSIETIPKILEQSLIPQYAKEAERSLRSIETEPGFSINLLHVIASTNLAMPVRLAGALYFKNLVKRKWITQDGSNYLLPLEDVIQIKNEIIDVMIKFPMQLQIQIGEAITLIAECDFPHNWPNLIDILVGKLSPTDWISNKAILLVSHSIFKKWRPLFRSDELFLEIKLVLDKFVEPFLQLLTELDGLIDKSKDSEAELVIYFDNLLLLMQIYYDFNCQDIPEFFEDHMNELMAIVHKFLVYDNPLLLDKDEDDEVSVLIKVKTSIIELLSLYVTRYADVFEPLIQTFITSVWDLINNFATRQSKFDLLVVKALQFLTSVAKITAYQSLFQSERSVNEIIEKIILPNIMLREKDEEMFEDEPILYVRSDVEGSDFDSRRKSATDFLREMKELNSELLTSTVMKYVTQFLSHSNNDWKNKDTAIYLFSSLATKGNVTNIGVTATNVLVDVVKFFSDNVAHDLESPEVHPILQVDAIKYIYIFRNQLTKEQLIATMPRLINHLNDKANVVVYTYAAITIEKLLSMTNFSQDHQPVFNKMDIEPFVMSLLTNLFNLILINGDASPEKLAENEFLVKCIMRILNTCEDSFSERVVIIDQLLRILKITAKNPSNPKFSHYVFESLGLLIKFGVQQNPANINEYMEHIVPGLLNILGEDVQEFVPYTFQILAFLLENYPKAGGLPETYKSLIQPLMSPSIWQFKGNIPGVTRLLISILDHDPTYFVKSDHLVPLLGVFQNLIASKTNDLHGFDLIQSILLTVPIQSLQPYLSNVARLMMSRLQKSRTDKFVKRIVVFLNALTCANSSKHKFTNSDALSGGDFIIQFIDSVQAGLFGQIWTSFILPTSSVLANLQDKKIVNIGISVVLTNSNFVSTYPDLVVPTVEKLASNLETYEGISKGNSTTAFNGAASSFVTGPALGGINELDADFTSFGSNFSKIVCIANTPFDPLSEIRNNDFASIKSTILANIKKVEVSILQQLNGEAQKKLTQLGL</sequence>
<evidence type="ECO:0000256" key="1">
    <source>
        <dbReference type="ARBA" id="ARBA00004123"/>
    </source>
</evidence>
<dbReference type="PROSITE" id="PS50166">
    <property type="entry name" value="IMPORTIN_B_NT"/>
    <property type="match status" value="1"/>
</dbReference>
<dbReference type="SMART" id="SM00913">
    <property type="entry name" value="IBN_N"/>
    <property type="match status" value="1"/>
</dbReference>
<dbReference type="InterPro" id="IPR013713">
    <property type="entry name" value="XPO2_central"/>
</dbReference>
<proteinExistence type="inferred from homology"/>
<evidence type="ECO:0000256" key="6">
    <source>
        <dbReference type="ARBA" id="ARBA00022927"/>
    </source>
</evidence>
<evidence type="ECO:0000313" key="9">
    <source>
        <dbReference type="EMBL" id="CAK9435521.1"/>
    </source>
</evidence>
<evidence type="ECO:0000256" key="7">
    <source>
        <dbReference type="ARBA" id="ARBA00023242"/>
    </source>
</evidence>
<keyword evidence="7" id="KW-0539">Nucleus</keyword>
<keyword evidence="5" id="KW-0963">Cytoplasm</keyword>
<dbReference type="PANTHER" id="PTHR10997">
    <property type="entry name" value="IMPORTIN-7, 8, 11"/>
    <property type="match status" value="1"/>
</dbReference>
<keyword evidence="4" id="KW-0813">Transport</keyword>
<dbReference type="Pfam" id="PF08506">
    <property type="entry name" value="Cse1"/>
    <property type="match status" value="1"/>
</dbReference>
<protein>
    <recommendedName>
        <fullName evidence="8">Importin N-terminal domain-containing protein</fullName>
    </recommendedName>
</protein>
<keyword evidence="10" id="KW-1185">Reference proteome</keyword>
<keyword evidence="6" id="KW-0653">Protein transport</keyword>
<dbReference type="EMBL" id="OZ022405">
    <property type="protein sequence ID" value="CAK9435521.1"/>
    <property type="molecule type" value="Genomic_DNA"/>
</dbReference>
<dbReference type="InterPro" id="IPR005043">
    <property type="entry name" value="XPO2_C"/>
</dbReference>
<dbReference type="InterPro" id="IPR016024">
    <property type="entry name" value="ARM-type_fold"/>
</dbReference>
<comment type="subcellular location">
    <subcellularLocation>
        <location evidence="2">Cytoplasm</location>
    </subcellularLocation>
    <subcellularLocation>
        <location evidence="1">Nucleus</location>
    </subcellularLocation>
</comment>